<organism evidence="1 2">
    <name type="scientific">Rhabditophanes sp. KR3021</name>
    <dbReference type="NCBI Taxonomy" id="114890"/>
    <lineage>
        <taxon>Eukaryota</taxon>
        <taxon>Metazoa</taxon>
        <taxon>Ecdysozoa</taxon>
        <taxon>Nematoda</taxon>
        <taxon>Chromadorea</taxon>
        <taxon>Rhabditida</taxon>
        <taxon>Tylenchina</taxon>
        <taxon>Panagrolaimomorpha</taxon>
        <taxon>Strongyloidoidea</taxon>
        <taxon>Alloionematidae</taxon>
        <taxon>Rhabditophanes</taxon>
    </lineage>
</organism>
<name>A0AC35TRV7_9BILA</name>
<accession>A0AC35TRV7</accession>
<dbReference type="WBParaSite" id="RSKR_0000344950.1">
    <property type="protein sequence ID" value="RSKR_0000344950.1"/>
    <property type="gene ID" value="RSKR_0000344950"/>
</dbReference>
<dbReference type="Proteomes" id="UP000095286">
    <property type="component" value="Unplaced"/>
</dbReference>
<protein>
    <submittedName>
        <fullName evidence="2">Ubiquitinyl hydrolase 1</fullName>
    </submittedName>
</protein>
<sequence length="186" mass="21526">MTTETNIIDNLKDLKNVLRLLQITDDIQEYCYEVEFNKTENRSLTFKTSFEIEEGKTIDSDSLSNWSSSTYKAVKIGVFIKHASKSNLFFKDYLEKIDLEVNPHTVNLYDLLKTIIPNKDPPKLINDGVLYGPGKLYEEADIDKPQNWLAVYPKKFHYRLVKILQSPPNTGFNMAFLVVINEENQP</sequence>
<reference evidence="2" key="1">
    <citation type="submission" date="2016-11" db="UniProtKB">
        <authorList>
            <consortium name="WormBaseParasite"/>
        </authorList>
    </citation>
    <scope>IDENTIFICATION</scope>
    <source>
        <strain evidence="2">KR3021</strain>
    </source>
</reference>
<evidence type="ECO:0000313" key="2">
    <source>
        <dbReference type="WBParaSite" id="RSKR_0000344950.1"/>
    </source>
</evidence>
<evidence type="ECO:0000313" key="1">
    <source>
        <dbReference type="Proteomes" id="UP000095286"/>
    </source>
</evidence>
<proteinExistence type="predicted"/>